<dbReference type="RefSeq" id="XP_058327135.1">
    <property type="nucleotide sequence ID" value="XM_058478805.1"/>
</dbReference>
<evidence type="ECO:0000313" key="6">
    <source>
        <dbReference type="Proteomes" id="UP001150941"/>
    </source>
</evidence>
<dbReference type="GeneID" id="83206108"/>
<protein>
    <submittedName>
        <fullName evidence="5">Glycine-rich RNA-binding protein GRP1A</fullName>
    </submittedName>
</protein>
<name>A0A9W9NHY4_9EURO</name>
<feature type="region of interest" description="Disordered" evidence="3">
    <location>
        <begin position="141"/>
        <end position="185"/>
    </location>
</feature>
<dbReference type="InterPro" id="IPR035979">
    <property type="entry name" value="RBD_domain_sf"/>
</dbReference>
<organism evidence="5 6">
    <name type="scientific">Penicillium chermesinum</name>
    <dbReference type="NCBI Taxonomy" id="63820"/>
    <lineage>
        <taxon>Eukaryota</taxon>
        <taxon>Fungi</taxon>
        <taxon>Dikarya</taxon>
        <taxon>Ascomycota</taxon>
        <taxon>Pezizomycotina</taxon>
        <taxon>Eurotiomycetes</taxon>
        <taxon>Eurotiomycetidae</taxon>
        <taxon>Eurotiales</taxon>
        <taxon>Aspergillaceae</taxon>
        <taxon>Penicillium</taxon>
    </lineage>
</organism>
<dbReference type="GO" id="GO:0003723">
    <property type="term" value="F:RNA binding"/>
    <property type="evidence" value="ECO:0007669"/>
    <property type="project" value="UniProtKB-UniRule"/>
</dbReference>
<keyword evidence="6" id="KW-1185">Reference proteome</keyword>
<dbReference type="InterPro" id="IPR000504">
    <property type="entry name" value="RRM_dom"/>
</dbReference>
<dbReference type="InterPro" id="IPR048289">
    <property type="entry name" value="RRM2_NsCP33-like"/>
</dbReference>
<reference evidence="5" key="2">
    <citation type="journal article" date="2023" name="IMA Fungus">
        <title>Comparative genomic study of the Penicillium genus elucidates a diverse pangenome and 15 lateral gene transfer events.</title>
        <authorList>
            <person name="Petersen C."/>
            <person name="Sorensen T."/>
            <person name="Nielsen M.R."/>
            <person name="Sondergaard T.E."/>
            <person name="Sorensen J.L."/>
            <person name="Fitzpatrick D.A."/>
            <person name="Frisvad J.C."/>
            <person name="Nielsen K.L."/>
        </authorList>
    </citation>
    <scope>NUCLEOTIDE SEQUENCE</scope>
    <source>
        <strain evidence="5">IBT 19713</strain>
    </source>
</reference>
<evidence type="ECO:0000313" key="5">
    <source>
        <dbReference type="EMBL" id="KAJ5220305.1"/>
    </source>
</evidence>
<dbReference type="EMBL" id="JAPQKS010000007">
    <property type="protein sequence ID" value="KAJ5220305.1"/>
    <property type="molecule type" value="Genomic_DNA"/>
</dbReference>
<sequence>MASKLFIHGLSWHTDDETLRQGFAHYGQIHEAVVVKDRATMRSRGFGFVRFETEQEAQAAIDAMNGNEFDGRVIRVEKAMNRPQRPDGGFQGRGGYNTQPSGYQGGFGGSAQFAGQGGAQGSPQGYNRGGYGYNTYQGYAGNQGYSQSQGYPSYGGPSHANPNANAGYGTGNWRGPESQPGPEGN</sequence>
<dbReference type="CDD" id="cd21608">
    <property type="entry name" value="RRM2_NsCP33_like"/>
    <property type="match status" value="1"/>
</dbReference>
<proteinExistence type="predicted"/>
<accession>A0A9W9NHY4</accession>
<evidence type="ECO:0000256" key="1">
    <source>
        <dbReference type="ARBA" id="ARBA00022884"/>
    </source>
</evidence>
<reference evidence="5" key="1">
    <citation type="submission" date="2022-11" db="EMBL/GenBank/DDBJ databases">
        <authorList>
            <person name="Petersen C."/>
        </authorList>
    </citation>
    <scope>NUCLEOTIDE SEQUENCE</scope>
    <source>
        <strain evidence="5">IBT 19713</strain>
    </source>
</reference>
<dbReference type="Gene3D" id="3.30.70.330">
    <property type="match status" value="1"/>
</dbReference>
<dbReference type="PROSITE" id="PS50102">
    <property type="entry name" value="RRM"/>
    <property type="match status" value="1"/>
</dbReference>
<evidence type="ECO:0000256" key="3">
    <source>
        <dbReference type="SAM" id="MobiDB-lite"/>
    </source>
</evidence>
<gene>
    <name evidence="5" type="ORF">N7468_009509</name>
</gene>
<dbReference type="SMART" id="SM00360">
    <property type="entry name" value="RRM"/>
    <property type="match status" value="1"/>
</dbReference>
<comment type="caution">
    <text evidence="5">The sequence shown here is derived from an EMBL/GenBank/DDBJ whole genome shotgun (WGS) entry which is preliminary data.</text>
</comment>
<dbReference type="InterPro" id="IPR052462">
    <property type="entry name" value="SLIRP/GR-RBP-like"/>
</dbReference>
<evidence type="ECO:0000259" key="4">
    <source>
        <dbReference type="PROSITE" id="PS50102"/>
    </source>
</evidence>
<dbReference type="Pfam" id="PF00076">
    <property type="entry name" value="RRM_1"/>
    <property type="match status" value="1"/>
</dbReference>
<dbReference type="OrthoDB" id="439808at2759"/>
<feature type="region of interest" description="Disordered" evidence="3">
    <location>
        <begin position="81"/>
        <end position="122"/>
    </location>
</feature>
<dbReference type="Proteomes" id="UP001150941">
    <property type="component" value="Unassembled WGS sequence"/>
</dbReference>
<dbReference type="AlphaFoldDB" id="A0A9W9NHY4"/>
<keyword evidence="1 2" id="KW-0694">RNA-binding</keyword>
<evidence type="ECO:0000256" key="2">
    <source>
        <dbReference type="PROSITE-ProRule" id="PRU00176"/>
    </source>
</evidence>
<dbReference type="PANTHER" id="PTHR48027">
    <property type="entry name" value="HETEROGENEOUS NUCLEAR RIBONUCLEOPROTEIN 87F-RELATED"/>
    <property type="match status" value="1"/>
</dbReference>
<feature type="compositionally biased region" description="Gly residues" evidence="3">
    <location>
        <begin position="103"/>
        <end position="120"/>
    </location>
</feature>
<dbReference type="InterPro" id="IPR012677">
    <property type="entry name" value="Nucleotide-bd_a/b_plait_sf"/>
</dbReference>
<feature type="domain" description="RRM" evidence="4">
    <location>
        <begin position="3"/>
        <end position="81"/>
    </location>
</feature>
<dbReference type="SUPFAM" id="SSF54928">
    <property type="entry name" value="RNA-binding domain, RBD"/>
    <property type="match status" value="1"/>
</dbReference>